<evidence type="ECO:0000313" key="3">
    <source>
        <dbReference type="Proteomes" id="UP000308196"/>
    </source>
</evidence>
<sequence length="538" mass="60681">MKIMKTTIKPIISVFAVSCLLAMTGCTKDFDQINTNPVTNRSDKFDPNFILSSAQLNYTGSFDMAYDAYRSNFSLAGPFVQALANCTTEWRGDKYLIFEEHTAAYWGTGSVGSYIEQVRNIVDVVEGTRGKEKYKNLHQIARIWRVVVLARITDLYGDVPYSEAGLGYYQKIYLPKYDKQEDIYSSMLKELEEAAAALQTGADKVSGDIIYAGDISKWKRFAHSFMLRLAMRLVKVDETQAKEYAQKAVSNTFTSNEDNAFVRHNEKGARITQNRNSQVLLGDVGSQDYYYGKWSNTFISFLKKSNDPRLGKIAVTNIYTSLSNKNQNENYVSNPAIQKGMPNGKQVDAANGDAFDIRKDPSFTDYPDYSSPNPNMFKRDGITLILTYGQTELLKAEAARRWGIGGTAREHYQNGVKAAITCLNQYDAKLAISDAEAEAFLKANPYNDADGLKQINEQYWAHTNTLFDFYESWNNWKRSGFPVLTPVKHPDNSTGGVIPRRFPYPISEASNNPDHYRVASNSVPGGDTYTGRVWWDKE</sequence>
<evidence type="ECO:0000256" key="1">
    <source>
        <dbReference type="SAM" id="SignalP"/>
    </source>
</evidence>
<dbReference type="SUPFAM" id="SSF48452">
    <property type="entry name" value="TPR-like"/>
    <property type="match status" value="1"/>
</dbReference>
<dbReference type="PROSITE" id="PS51257">
    <property type="entry name" value="PROKAR_LIPOPROTEIN"/>
    <property type="match status" value="1"/>
</dbReference>
<reference evidence="2 3" key="1">
    <citation type="submission" date="2019-05" db="EMBL/GenBank/DDBJ databases">
        <authorList>
            <consortium name="Pathogen Informatics"/>
        </authorList>
    </citation>
    <scope>NUCLEOTIDE SEQUENCE [LARGE SCALE GENOMIC DNA]</scope>
    <source>
        <strain evidence="2 3">NCTC11429</strain>
    </source>
</reference>
<dbReference type="InterPro" id="IPR041662">
    <property type="entry name" value="SusD-like_2"/>
</dbReference>
<dbReference type="Pfam" id="PF12771">
    <property type="entry name" value="SusD-like_2"/>
    <property type="match status" value="1"/>
</dbReference>
<dbReference type="AlphaFoldDB" id="A0A4U9VDY4"/>
<dbReference type="EMBL" id="LR590484">
    <property type="protein sequence ID" value="VTR44313.1"/>
    <property type="molecule type" value="Genomic_DNA"/>
</dbReference>
<name>A0A4U9VDY4_9SPHI</name>
<keyword evidence="1" id="KW-0732">Signal</keyword>
<accession>A0A4U9VDY4</accession>
<protein>
    <submittedName>
        <fullName evidence="2">Susd and RagB outer membrane lipoprotein</fullName>
    </submittedName>
</protein>
<dbReference type="KEGG" id="stha:NCTC11429_03021"/>
<proteinExistence type="predicted"/>
<dbReference type="STRING" id="1123265.GCA_000686625_02700"/>
<feature type="signal peptide" evidence="1">
    <location>
        <begin position="1"/>
        <end position="22"/>
    </location>
</feature>
<dbReference type="Gene3D" id="1.25.40.390">
    <property type="match status" value="1"/>
</dbReference>
<feature type="chain" id="PRO_5020502091" evidence="1">
    <location>
        <begin position="23"/>
        <end position="538"/>
    </location>
</feature>
<keyword evidence="2" id="KW-0449">Lipoprotein</keyword>
<evidence type="ECO:0000313" key="2">
    <source>
        <dbReference type="EMBL" id="VTR44313.1"/>
    </source>
</evidence>
<dbReference type="Proteomes" id="UP000308196">
    <property type="component" value="Chromosome"/>
</dbReference>
<organism evidence="2 3">
    <name type="scientific">Sphingobacterium thalpophilum</name>
    <dbReference type="NCBI Taxonomy" id="259"/>
    <lineage>
        <taxon>Bacteria</taxon>
        <taxon>Pseudomonadati</taxon>
        <taxon>Bacteroidota</taxon>
        <taxon>Sphingobacteriia</taxon>
        <taxon>Sphingobacteriales</taxon>
        <taxon>Sphingobacteriaceae</taxon>
        <taxon>Sphingobacterium</taxon>
    </lineage>
</organism>
<dbReference type="InterPro" id="IPR011990">
    <property type="entry name" value="TPR-like_helical_dom_sf"/>
</dbReference>
<gene>
    <name evidence="2" type="ORF">NCTC11429_03021</name>
</gene>